<dbReference type="STRING" id="218851.A0A2G5E6U7"/>
<protein>
    <recommendedName>
        <fullName evidence="2">Water stress and hypersensitive response domain-containing protein</fullName>
    </recommendedName>
</protein>
<dbReference type="GO" id="GO:0009269">
    <property type="term" value="P:response to desiccation"/>
    <property type="evidence" value="ECO:0007669"/>
    <property type="project" value="InterPro"/>
</dbReference>
<feature type="domain" description="Water stress and hypersensitive response" evidence="2">
    <location>
        <begin position="66"/>
        <end position="184"/>
    </location>
</feature>
<comment type="similarity">
    <text evidence="1">Belongs to the LEA type 2 family.</text>
</comment>
<dbReference type="SUPFAM" id="SSF117070">
    <property type="entry name" value="LEA14-like"/>
    <property type="match status" value="1"/>
</dbReference>
<dbReference type="GO" id="GO:0005829">
    <property type="term" value="C:cytosol"/>
    <property type="evidence" value="ECO:0007669"/>
    <property type="project" value="TreeGrafter"/>
</dbReference>
<sequence length="195" mass="20922">MLVLYAEPVSSNCLDDCLRQQCNGIDPASKDACAKKCSTSCLNMAAISPGPAGSTTVNIKKPDAQITHVAVKNVSGDGDTANVKSQIAVTNPYDHSIPIVGVVYTLKCGGQVVASGNINNPESSINKDGITFLDIEMQILRSLVANLVREMKFQFEIDYELEIGFTVQLPIIGRFTLYLENKGVFNLSSLHLGGI</sequence>
<dbReference type="PANTHER" id="PTHR31459:SF19">
    <property type="entry name" value="DESICCATION-RELATED PROTEIN LEA14-RELATED"/>
    <property type="match status" value="1"/>
</dbReference>
<evidence type="ECO:0000259" key="2">
    <source>
        <dbReference type="SMART" id="SM00769"/>
    </source>
</evidence>
<dbReference type="InterPro" id="IPR045043">
    <property type="entry name" value="Lea14-like"/>
</dbReference>
<gene>
    <name evidence="3" type="ORF">AQUCO_01100366v1</name>
</gene>
<dbReference type="InterPro" id="IPR004864">
    <property type="entry name" value="LEA_2"/>
</dbReference>
<accession>A0A2G5E6U7</accession>
<name>A0A2G5E6U7_AQUCA</name>
<dbReference type="Proteomes" id="UP000230069">
    <property type="component" value="Unassembled WGS sequence"/>
</dbReference>
<dbReference type="InParanoid" id="A0A2G5E6U7"/>
<dbReference type="AlphaFoldDB" id="A0A2G5E6U7"/>
<dbReference type="EMBL" id="KZ305028">
    <property type="protein sequence ID" value="PIA51474.1"/>
    <property type="molecule type" value="Genomic_DNA"/>
</dbReference>
<reference evidence="3 4" key="1">
    <citation type="submission" date="2017-09" db="EMBL/GenBank/DDBJ databases">
        <title>WGS assembly of Aquilegia coerulea Goldsmith.</title>
        <authorList>
            <person name="Hodges S."/>
            <person name="Kramer E."/>
            <person name="Nordborg M."/>
            <person name="Tomkins J."/>
            <person name="Borevitz J."/>
            <person name="Derieg N."/>
            <person name="Yan J."/>
            <person name="Mihaltcheva S."/>
            <person name="Hayes R.D."/>
            <person name="Rokhsar D."/>
        </authorList>
    </citation>
    <scope>NUCLEOTIDE SEQUENCE [LARGE SCALE GENOMIC DNA]</scope>
    <source>
        <strain evidence="4">cv. Goldsmith</strain>
    </source>
</reference>
<keyword evidence="4" id="KW-1185">Reference proteome</keyword>
<organism evidence="3 4">
    <name type="scientific">Aquilegia coerulea</name>
    <name type="common">Rocky mountain columbine</name>
    <dbReference type="NCBI Taxonomy" id="218851"/>
    <lineage>
        <taxon>Eukaryota</taxon>
        <taxon>Viridiplantae</taxon>
        <taxon>Streptophyta</taxon>
        <taxon>Embryophyta</taxon>
        <taxon>Tracheophyta</taxon>
        <taxon>Spermatophyta</taxon>
        <taxon>Magnoliopsida</taxon>
        <taxon>Ranunculales</taxon>
        <taxon>Ranunculaceae</taxon>
        <taxon>Thalictroideae</taxon>
        <taxon>Aquilegia</taxon>
    </lineage>
</organism>
<proteinExistence type="inferred from homology"/>
<evidence type="ECO:0000313" key="3">
    <source>
        <dbReference type="EMBL" id="PIA51474.1"/>
    </source>
</evidence>
<dbReference type="Gene3D" id="2.60.40.1820">
    <property type="match status" value="1"/>
</dbReference>
<dbReference type="InterPro" id="IPR013990">
    <property type="entry name" value="WHy-dom"/>
</dbReference>
<dbReference type="SMART" id="SM00769">
    <property type="entry name" value="WHy"/>
    <property type="match status" value="1"/>
</dbReference>
<dbReference type="PANTHER" id="PTHR31459">
    <property type="match status" value="1"/>
</dbReference>
<dbReference type="Pfam" id="PF03168">
    <property type="entry name" value="LEA_2"/>
    <property type="match status" value="1"/>
</dbReference>
<evidence type="ECO:0000256" key="1">
    <source>
        <dbReference type="ARBA" id="ARBA00005960"/>
    </source>
</evidence>
<evidence type="ECO:0000313" key="4">
    <source>
        <dbReference type="Proteomes" id="UP000230069"/>
    </source>
</evidence>